<dbReference type="InterPro" id="IPR036020">
    <property type="entry name" value="WW_dom_sf"/>
</dbReference>
<reference evidence="3" key="5">
    <citation type="submission" date="2015-06" db="UniProtKB">
        <authorList>
            <consortium name="EnsemblFungi"/>
        </authorList>
    </citation>
    <scope>IDENTIFICATION</scope>
    <source>
        <strain evidence="3">ATCC 64411</strain>
    </source>
</reference>
<name>A0A0C4DPV7_MAGP6</name>
<dbReference type="SMART" id="SM00456">
    <property type="entry name" value="WW"/>
    <property type="match status" value="3"/>
</dbReference>
<dbReference type="EnsemblFungi" id="MAPG_01886T0">
    <property type="protein sequence ID" value="MAPG_01886T0"/>
    <property type="gene ID" value="MAPG_01886"/>
</dbReference>
<sequence length="221" mass="25613">MLNLSLDHIEVPKGYKERLDEQGCKYYVNLDTGAESWRHPGKYHALQELGIVDCPGKTRTVPAVLEALNDWSVEVPAPWIRVQCEGMIGYTNADDGATQFEHPYANPGNVFPPWVPLKDPDGRVYYWNEDEQRAQTENPYAKIRNDALQAALAREAGYWARKGHPPPWVIEEKAVPQGRRLWEWERYLVDYRTDSIVGIIAARKPQREEARRRQREKDDSR</sequence>
<dbReference type="EMBL" id="ADBL01000467">
    <property type="status" value="NOT_ANNOTATED_CDS"/>
    <property type="molecule type" value="Genomic_DNA"/>
</dbReference>
<dbReference type="EMBL" id="GL876966">
    <property type="protein sequence ID" value="KLU82818.1"/>
    <property type="molecule type" value="Genomic_DNA"/>
</dbReference>
<dbReference type="Gene3D" id="2.20.70.10">
    <property type="match status" value="1"/>
</dbReference>
<protein>
    <recommendedName>
        <fullName evidence="1">WW domain-containing protein</fullName>
    </recommendedName>
</protein>
<reference evidence="2" key="1">
    <citation type="submission" date="2010-05" db="EMBL/GenBank/DDBJ databases">
        <title>The Genome Sequence of Magnaporthe poae strain ATCC 64411.</title>
        <authorList>
            <consortium name="The Broad Institute Genome Sequencing Platform"/>
            <consortium name="Broad Institute Genome Sequencing Center for Infectious Disease"/>
            <person name="Ma L.-J."/>
            <person name="Dead R."/>
            <person name="Young S."/>
            <person name="Zeng Q."/>
            <person name="Koehrsen M."/>
            <person name="Alvarado L."/>
            <person name="Berlin A."/>
            <person name="Chapman S.B."/>
            <person name="Chen Z."/>
            <person name="Freedman E."/>
            <person name="Gellesch M."/>
            <person name="Goldberg J."/>
            <person name="Griggs A."/>
            <person name="Gujja S."/>
            <person name="Heilman E.R."/>
            <person name="Heiman D."/>
            <person name="Hepburn T."/>
            <person name="Howarth C."/>
            <person name="Jen D."/>
            <person name="Larson L."/>
            <person name="Mehta T."/>
            <person name="Neiman D."/>
            <person name="Pearson M."/>
            <person name="Roberts A."/>
            <person name="Saif S."/>
            <person name="Shea T."/>
            <person name="Shenoy N."/>
            <person name="Sisk P."/>
            <person name="Stolte C."/>
            <person name="Sykes S."/>
            <person name="Walk T."/>
            <person name="White J."/>
            <person name="Yandava C."/>
            <person name="Haas B."/>
            <person name="Nusbaum C."/>
            <person name="Birren B."/>
        </authorList>
    </citation>
    <scope>NUCLEOTIDE SEQUENCE</scope>
    <source>
        <strain evidence="2">ATCC 64411</strain>
    </source>
</reference>
<feature type="domain" description="WW" evidence="1">
    <location>
        <begin position="108"/>
        <end position="141"/>
    </location>
</feature>
<dbReference type="VEuPathDB" id="FungiDB:MAPG_01886"/>
<evidence type="ECO:0000313" key="2">
    <source>
        <dbReference type="EMBL" id="KLU82818.1"/>
    </source>
</evidence>
<evidence type="ECO:0000313" key="4">
    <source>
        <dbReference type="Proteomes" id="UP000011715"/>
    </source>
</evidence>
<evidence type="ECO:0000313" key="3">
    <source>
        <dbReference type="EnsemblFungi" id="MAPG_01886T0"/>
    </source>
</evidence>
<proteinExistence type="predicted"/>
<accession>A0A0C4DPV7</accession>
<dbReference type="Proteomes" id="UP000011715">
    <property type="component" value="Unassembled WGS sequence"/>
</dbReference>
<evidence type="ECO:0000259" key="1">
    <source>
        <dbReference type="PROSITE" id="PS50020"/>
    </source>
</evidence>
<feature type="domain" description="WW" evidence="1">
    <location>
        <begin position="9"/>
        <end position="42"/>
    </location>
</feature>
<dbReference type="InterPro" id="IPR001202">
    <property type="entry name" value="WW_dom"/>
</dbReference>
<reference evidence="2" key="3">
    <citation type="submission" date="2011-03" db="EMBL/GenBank/DDBJ databases">
        <title>Annotation of Magnaporthe poae ATCC 64411.</title>
        <authorList>
            <person name="Ma L.-J."/>
            <person name="Dead R."/>
            <person name="Young S.K."/>
            <person name="Zeng Q."/>
            <person name="Gargeya S."/>
            <person name="Fitzgerald M."/>
            <person name="Haas B."/>
            <person name="Abouelleil A."/>
            <person name="Alvarado L."/>
            <person name="Arachchi H.M."/>
            <person name="Berlin A."/>
            <person name="Brown A."/>
            <person name="Chapman S.B."/>
            <person name="Chen Z."/>
            <person name="Dunbar C."/>
            <person name="Freedman E."/>
            <person name="Gearin G."/>
            <person name="Gellesch M."/>
            <person name="Goldberg J."/>
            <person name="Griggs A."/>
            <person name="Gujja S."/>
            <person name="Heiman D."/>
            <person name="Howarth C."/>
            <person name="Larson L."/>
            <person name="Lui A."/>
            <person name="MacDonald P.J.P."/>
            <person name="Mehta T."/>
            <person name="Montmayeur A."/>
            <person name="Murphy C."/>
            <person name="Neiman D."/>
            <person name="Pearson M."/>
            <person name="Priest M."/>
            <person name="Roberts A."/>
            <person name="Saif S."/>
            <person name="Shea T."/>
            <person name="Shenoy N."/>
            <person name="Sisk P."/>
            <person name="Stolte C."/>
            <person name="Sykes S."/>
            <person name="Yandava C."/>
            <person name="Wortman J."/>
            <person name="Nusbaum C."/>
            <person name="Birren B."/>
        </authorList>
    </citation>
    <scope>NUCLEOTIDE SEQUENCE</scope>
    <source>
        <strain evidence="2">ATCC 64411</strain>
    </source>
</reference>
<reference evidence="3" key="4">
    <citation type="journal article" date="2015" name="G3 (Bethesda)">
        <title>Genome sequences of three phytopathogenic species of the Magnaporthaceae family of fungi.</title>
        <authorList>
            <person name="Okagaki L.H."/>
            <person name="Nunes C.C."/>
            <person name="Sailsbery J."/>
            <person name="Clay B."/>
            <person name="Brown D."/>
            <person name="John T."/>
            <person name="Oh Y."/>
            <person name="Young N."/>
            <person name="Fitzgerald M."/>
            <person name="Haas B.J."/>
            <person name="Zeng Q."/>
            <person name="Young S."/>
            <person name="Adiconis X."/>
            <person name="Fan L."/>
            <person name="Levin J.Z."/>
            <person name="Mitchell T.K."/>
            <person name="Okubara P.A."/>
            <person name="Farman M.L."/>
            <person name="Kohn L.M."/>
            <person name="Birren B."/>
            <person name="Ma L.-J."/>
            <person name="Dean R.A."/>
        </authorList>
    </citation>
    <scope>NUCLEOTIDE SEQUENCE</scope>
    <source>
        <strain evidence="3">ATCC 64411 / 73-15</strain>
    </source>
</reference>
<dbReference type="eggNOG" id="ENOG502RN9E">
    <property type="taxonomic scope" value="Eukaryota"/>
</dbReference>
<dbReference type="SUPFAM" id="SSF51045">
    <property type="entry name" value="WW domain"/>
    <property type="match status" value="1"/>
</dbReference>
<organism evidence="3 4">
    <name type="scientific">Magnaporthiopsis poae (strain ATCC 64411 / 73-15)</name>
    <name type="common">Kentucky bluegrass fungus</name>
    <name type="synonym">Magnaporthe poae</name>
    <dbReference type="NCBI Taxonomy" id="644358"/>
    <lineage>
        <taxon>Eukaryota</taxon>
        <taxon>Fungi</taxon>
        <taxon>Dikarya</taxon>
        <taxon>Ascomycota</taxon>
        <taxon>Pezizomycotina</taxon>
        <taxon>Sordariomycetes</taxon>
        <taxon>Sordariomycetidae</taxon>
        <taxon>Magnaporthales</taxon>
        <taxon>Magnaporthaceae</taxon>
        <taxon>Magnaporthiopsis</taxon>
    </lineage>
</organism>
<dbReference type="AlphaFoldDB" id="A0A0C4DPV7"/>
<gene>
    <name evidence="2" type="ORF">MAPG_01886</name>
</gene>
<dbReference type="PROSITE" id="PS50020">
    <property type="entry name" value="WW_DOMAIN_2"/>
    <property type="match status" value="2"/>
</dbReference>
<keyword evidence="4" id="KW-1185">Reference proteome</keyword>
<reference evidence="4" key="2">
    <citation type="submission" date="2010-05" db="EMBL/GenBank/DDBJ databases">
        <title>The genome sequence of Magnaporthe poae strain ATCC 64411.</title>
        <authorList>
            <person name="Ma L.-J."/>
            <person name="Dead R."/>
            <person name="Young S."/>
            <person name="Zeng Q."/>
            <person name="Koehrsen M."/>
            <person name="Alvarado L."/>
            <person name="Berlin A."/>
            <person name="Chapman S.B."/>
            <person name="Chen Z."/>
            <person name="Freedman E."/>
            <person name="Gellesch M."/>
            <person name="Goldberg J."/>
            <person name="Griggs A."/>
            <person name="Gujja S."/>
            <person name="Heilman E.R."/>
            <person name="Heiman D."/>
            <person name="Hepburn T."/>
            <person name="Howarth C."/>
            <person name="Jen D."/>
            <person name="Larson L."/>
            <person name="Mehta T."/>
            <person name="Neiman D."/>
            <person name="Pearson M."/>
            <person name="Roberts A."/>
            <person name="Saif S."/>
            <person name="Shea T."/>
            <person name="Shenoy N."/>
            <person name="Sisk P."/>
            <person name="Stolte C."/>
            <person name="Sykes S."/>
            <person name="Walk T."/>
            <person name="White J."/>
            <person name="Yandava C."/>
            <person name="Haas B."/>
            <person name="Nusbaum C."/>
            <person name="Birren B."/>
        </authorList>
    </citation>
    <scope>NUCLEOTIDE SEQUENCE [LARGE SCALE GENOMIC DNA]</scope>
    <source>
        <strain evidence="4">ATCC 64411 / 73-15</strain>
    </source>
</reference>
<dbReference type="CDD" id="cd00201">
    <property type="entry name" value="WW"/>
    <property type="match status" value="1"/>
</dbReference>